<dbReference type="InterPro" id="IPR050271">
    <property type="entry name" value="UDP-glycosyltransferase"/>
</dbReference>
<accession>A0A1B6LBL0</accession>
<keyword evidence="2" id="KW-0328">Glycosyltransferase</keyword>
<dbReference type="EMBL" id="GEBQ01018897">
    <property type="protein sequence ID" value="JAT21080.1"/>
    <property type="molecule type" value="Transcribed_RNA"/>
</dbReference>
<reference evidence="4" key="1">
    <citation type="submission" date="2015-11" db="EMBL/GenBank/DDBJ databases">
        <title>De novo transcriptome assembly of four potential Pierce s Disease insect vectors from Arizona vineyards.</title>
        <authorList>
            <person name="Tassone E.E."/>
        </authorList>
    </citation>
    <scope>NUCLEOTIDE SEQUENCE</scope>
</reference>
<dbReference type="SUPFAM" id="SSF53756">
    <property type="entry name" value="UDP-Glycosyltransferase/glycogen phosphorylase"/>
    <property type="match status" value="1"/>
</dbReference>
<name>A0A1B6LBL0_9HEMI</name>
<dbReference type="InterPro" id="IPR002213">
    <property type="entry name" value="UDP_glucos_trans"/>
</dbReference>
<protein>
    <recommendedName>
        <fullName evidence="5">Glucuronosyltransferase</fullName>
    </recommendedName>
</protein>
<dbReference type="AlphaFoldDB" id="A0A1B6LBL0"/>
<dbReference type="GO" id="GO:0008194">
    <property type="term" value="F:UDP-glycosyltransferase activity"/>
    <property type="evidence" value="ECO:0007669"/>
    <property type="project" value="InterPro"/>
</dbReference>
<comment type="similarity">
    <text evidence="1">Belongs to the UDP-glycosyltransferase family.</text>
</comment>
<evidence type="ECO:0000256" key="1">
    <source>
        <dbReference type="ARBA" id="ARBA00009995"/>
    </source>
</evidence>
<dbReference type="Pfam" id="PF00201">
    <property type="entry name" value="UDPGT"/>
    <property type="match status" value="1"/>
</dbReference>
<gene>
    <name evidence="4" type="ORF">g.51398</name>
</gene>
<sequence>VVIEPLFEELAARGHHLTVFTCYPHKSPIPNLREVDMSHRWKPVISNVSFDLLKESMPNVFEAVIFLTGIELELCDTVLNSYEIQKLLTSEEKFDLVMTETLCVDCFVPFAHKFNAPLVSFVTSSALPWTSDRVGLPDNPSYIPNYHLGMSTNMTLYQRIHNFLVLTYAKMVHDYYVMPKAQTLVTK</sequence>
<proteinExistence type="inferred from homology"/>
<dbReference type="PANTHER" id="PTHR48043">
    <property type="entry name" value="EG:EG0003.4 PROTEIN-RELATED"/>
    <property type="match status" value="1"/>
</dbReference>
<feature type="non-terminal residue" evidence="4">
    <location>
        <position position="1"/>
    </location>
</feature>
<dbReference type="Gene3D" id="3.40.50.2000">
    <property type="entry name" value="Glycogen Phosphorylase B"/>
    <property type="match status" value="1"/>
</dbReference>
<organism evidence="4">
    <name type="scientific">Graphocephala atropunctata</name>
    <dbReference type="NCBI Taxonomy" id="36148"/>
    <lineage>
        <taxon>Eukaryota</taxon>
        <taxon>Metazoa</taxon>
        <taxon>Ecdysozoa</taxon>
        <taxon>Arthropoda</taxon>
        <taxon>Hexapoda</taxon>
        <taxon>Insecta</taxon>
        <taxon>Pterygota</taxon>
        <taxon>Neoptera</taxon>
        <taxon>Paraneoptera</taxon>
        <taxon>Hemiptera</taxon>
        <taxon>Auchenorrhyncha</taxon>
        <taxon>Membracoidea</taxon>
        <taxon>Cicadellidae</taxon>
        <taxon>Cicadellinae</taxon>
        <taxon>Cicadellini</taxon>
        <taxon>Graphocephala</taxon>
    </lineage>
</organism>
<keyword evidence="3" id="KW-0808">Transferase</keyword>
<dbReference type="PANTHER" id="PTHR48043:SF145">
    <property type="entry name" value="FI06409P-RELATED"/>
    <property type="match status" value="1"/>
</dbReference>
<feature type="non-terminal residue" evidence="4">
    <location>
        <position position="187"/>
    </location>
</feature>
<evidence type="ECO:0000256" key="3">
    <source>
        <dbReference type="ARBA" id="ARBA00022679"/>
    </source>
</evidence>
<evidence type="ECO:0000256" key="2">
    <source>
        <dbReference type="ARBA" id="ARBA00022676"/>
    </source>
</evidence>
<evidence type="ECO:0008006" key="5">
    <source>
        <dbReference type="Google" id="ProtNLM"/>
    </source>
</evidence>
<evidence type="ECO:0000313" key="4">
    <source>
        <dbReference type="EMBL" id="JAT21080.1"/>
    </source>
</evidence>